<dbReference type="InterPro" id="IPR018641">
    <property type="entry name" value="Trfase_1_rSAM/seldom-assoc"/>
</dbReference>
<dbReference type="PANTHER" id="PTHR36529:SF1">
    <property type="entry name" value="GLYCOSYLTRANSFERASE"/>
    <property type="match status" value="1"/>
</dbReference>
<dbReference type="Gene3D" id="3.90.550.10">
    <property type="entry name" value="Spore Coat Polysaccharide Biosynthesis Protein SpsA, Chain A"/>
    <property type="match status" value="1"/>
</dbReference>
<evidence type="ECO:0008006" key="3">
    <source>
        <dbReference type="Google" id="ProtNLM"/>
    </source>
</evidence>
<sequence length="182" mass="19858">MLKEPRPGRVKTRLGRDLGMTAAAWWFRHQSAALLRRLQDPRWTLTLAVAPDHQGLTSRVWPHHLPRVPQGAGTLGDRMARQLHQHPGPTCIIGADIPGIQPAHIAQAFRALGDHDAVFGPAPDGGYWLVGLKHAPKPGLFANVRWSTEHALADSRATLRDARIATIATLTDVDTAADLAQL</sequence>
<reference evidence="1 2" key="1">
    <citation type="submission" date="2017-05" db="EMBL/GenBank/DDBJ databases">
        <authorList>
            <person name="Varghese N."/>
            <person name="Submissions S."/>
        </authorList>
    </citation>
    <scope>NUCLEOTIDE SEQUENCE [LARGE SCALE GENOMIC DNA]</scope>
    <source>
        <strain evidence="1 2">DSM 29734</strain>
    </source>
</reference>
<accession>A0ABY1NDT1</accession>
<proteinExistence type="predicted"/>
<dbReference type="NCBIfam" id="TIGR04282">
    <property type="entry name" value="glyco_like_cofC"/>
    <property type="match status" value="1"/>
</dbReference>
<comment type="caution">
    <text evidence="1">The sequence shown here is derived from an EMBL/GenBank/DDBJ whole genome shotgun (WGS) entry which is preliminary data.</text>
</comment>
<dbReference type="RefSeq" id="WP_283424768.1">
    <property type="nucleotide sequence ID" value="NZ_FXTY01000001.1"/>
</dbReference>
<dbReference type="SUPFAM" id="SSF53448">
    <property type="entry name" value="Nucleotide-diphospho-sugar transferases"/>
    <property type="match status" value="1"/>
</dbReference>
<gene>
    <name evidence="1" type="ORF">SAMN06265373_101741</name>
</gene>
<dbReference type="PANTHER" id="PTHR36529">
    <property type="entry name" value="SLL1095 PROTEIN"/>
    <property type="match status" value="1"/>
</dbReference>
<dbReference type="Proteomes" id="UP001157961">
    <property type="component" value="Unassembled WGS sequence"/>
</dbReference>
<dbReference type="Pfam" id="PF09837">
    <property type="entry name" value="DUF2064"/>
    <property type="match status" value="1"/>
</dbReference>
<dbReference type="InterPro" id="IPR029044">
    <property type="entry name" value="Nucleotide-diphossugar_trans"/>
</dbReference>
<evidence type="ECO:0000313" key="2">
    <source>
        <dbReference type="Proteomes" id="UP001157961"/>
    </source>
</evidence>
<protein>
    <recommendedName>
        <fullName evidence="3">2-phospho-L-lactate guanylyltransferase</fullName>
    </recommendedName>
</protein>
<keyword evidence="2" id="KW-1185">Reference proteome</keyword>
<dbReference type="EMBL" id="FXTY01000001">
    <property type="protein sequence ID" value="SMP07237.1"/>
    <property type="molecule type" value="Genomic_DNA"/>
</dbReference>
<evidence type="ECO:0000313" key="1">
    <source>
        <dbReference type="EMBL" id="SMP07237.1"/>
    </source>
</evidence>
<organism evidence="1 2">
    <name type="scientific">Shimia sagamensis</name>
    <dbReference type="NCBI Taxonomy" id="1566352"/>
    <lineage>
        <taxon>Bacteria</taxon>
        <taxon>Pseudomonadati</taxon>
        <taxon>Pseudomonadota</taxon>
        <taxon>Alphaproteobacteria</taxon>
        <taxon>Rhodobacterales</taxon>
        <taxon>Roseobacteraceae</taxon>
    </lineage>
</organism>
<name>A0ABY1NDT1_9RHOB</name>